<dbReference type="GO" id="GO:0005886">
    <property type="term" value="C:plasma membrane"/>
    <property type="evidence" value="ECO:0007669"/>
    <property type="project" value="InterPro"/>
</dbReference>
<dbReference type="Pfam" id="PF09604">
    <property type="entry name" value="Potass_KdpF"/>
    <property type="match status" value="1"/>
</dbReference>
<evidence type="ECO:0000313" key="2">
    <source>
        <dbReference type="EMBL" id="HAE49029.1"/>
    </source>
</evidence>
<keyword evidence="1" id="KW-0812">Transmembrane</keyword>
<feature type="transmembrane region" description="Helical" evidence="1">
    <location>
        <begin position="12"/>
        <end position="34"/>
    </location>
</feature>
<dbReference type="EMBL" id="DMAI01000269">
    <property type="protein sequence ID" value="HAE49029.1"/>
    <property type="molecule type" value="Genomic_DNA"/>
</dbReference>
<dbReference type="GO" id="GO:0008556">
    <property type="term" value="F:P-type potassium transmembrane transporter activity"/>
    <property type="evidence" value="ECO:0007669"/>
    <property type="project" value="InterPro"/>
</dbReference>
<evidence type="ECO:0000256" key="1">
    <source>
        <dbReference type="SAM" id="Phobius"/>
    </source>
</evidence>
<evidence type="ECO:0000313" key="3">
    <source>
        <dbReference type="Proteomes" id="UP000257706"/>
    </source>
</evidence>
<name>A0A3B9IP77_9PROT</name>
<gene>
    <name evidence="2" type="ORF">DCK97_16545</name>
</gene>
<dbReference type="Proteomes" id="UP000257706">
    <property type="component" value="Unassembled WGS sequence"/>
</dbReference>
<proteinExistence type="predicted"/>
<keyword evidence="1" id="KW-1133">Transmembrane helix</keyword>
<accession>A0A3B9IP77</accession>
<dbReference type="AlphaFoldDB" id="A0A3B9IP77"/>
<sequence length="38" mass="3950">MTPLPEPGLIDLIGLILGGLAVVALAAWLTAVLIRPDR</sequence>
<reference evidence="2 3" key="1">
    <citation type="journal article" date="2018" name="Nat. Biotechnol.">
        <title>A standardized bacterial taxonomy based on genome phylogeny substantially revises the tree of life.</title>
        <authorList>
            <person name="Parks D.H."/>
            <person name="Chuvochina M."/>
            <person name="Waite D.W."/>
            <person name="Rinke C."/>
            <person name="Skarshewski A."/>
            <person name="Chaumeil P.A."/>
            <person name="Hugenholtz P."/>
        </authorList>
    </citation>
    <scope>NUCLEOTIDE SEQUENCE [LARGE SCALE GENOMIC DNA]</scope>
    <source>
        <strain evidence="2">UBA8739</strain>
    </source>
</reference>
<keyword evidence="1" id="KW-0472">Membrane</keyword>
<dbReference type="InterPro" id="IPR011726">
    <property type="entry name" value="KdpF"/>
</dbReference>
<organism evidence="2 3">
    <name type="scientific">Tistrella mobilis</name>
    <dbReference type="NCBI Taxonomy" id="171437"/>
    <lineage>
        <taxon>Bacteria</taxon>
        <taxon>Pseudomonadati</taxon>
        <taxon>Pseudomonadota</taxon>
        <taxon>Alphaproteobacteria</taxon>
        <taxon>Geminicoccales</taxon>
        <taxon>Geminicoccaceae</taxon>
        <taxon>Tistrella</taxon>
    </lineage>
</organism>
<comment type="caution">
    <text evidence="2">The sequence shown here is derived from an EMBL/GenBank/DDBJ whole genome shotgun (WGS) entry which is preliminary data.</text>
</comment>
<protein>
    <submittedName>
        <fullName evidence="2">Uncharacterized protein</fullName>
    </submittedName>
</protein>